<evidence type="ECO:0000256" key="5">
    <source>
        <dbReference type="ARBA" id="ARBA00023004"/>
    </source>
</evidence>
<keyword evidence="7" id="KW-0732">Signal</keyword>
<dbReference type="Pfam" id="PF00034">
    <property type="entry name" value="Cytochrom_C"/>
    <property type="match status" value="1"/>
</dbReference>
<proteinExistence type="predicted"/>
<accession>A0A2N5DYT6</accession>
<dbReference type="GO" id="GO:0020037">
    <property type="term" value="F:heme binding"/>
    <property type="evidence" value="ECO:0007669"/>
    <property type="project" value="InterPro"/>
</dbReference>
<dbReference type="PANTHER" id="PTHR33751">
    <property type="entry name" value="CBB3-TYPE CYTOCHROME C OXIDASE SUBUNIT FIXP"/>
    <property type="match status" value="1"/>
</dbReference>
<keyword evidence="3 6" id="KW-0479">Metal-binding</keyword>
<evidence type="ECO:0000256" key="2">
    <source>
        <dbReference type="ARBA" id="ARBA00022617"/>
    </source>
</evidence>
<dbReference type="RefSeq" id="WP_101817737.1">
    <property type="nucleotide sequence ID" value="NZ_PJZF01000019.1"/>
</dbReference>
<protein>
    <submittedName>
        <fullName evidence="9">Cytochrome C554</fullName>
    </submittedName>
</protein>
<dbReference type="SUPFAM" id="SSF46626">
    <property type="entry name" value="Cytochrome c"/>
    <property type="match status" value="1"/>
</dbReference>
<dbReference type="Gene3D" id="1.10.760.10">
    <property type="entry name" value="Cytochrome c-like domain"/>
    <property type="match status" value="1"/>
</dbReference>
<keyword evidence="2 6" id="KW-0349">Heme</keyword>
<feature type="signal peptide" evidence="7">
    <location>
        <begin position="1"/>
        <end position="19"/>
    </location>
</feature>
<keyword evidence="4" id="KW-0249">Electron transport</keyword>
<dbReference type="PRINTS" id="PR00605">
    <property type="entry name" value="CYTCHROMECIC"/>
</dbReference>
<feature type="domain" description="Cytochrome c" evidence="8">
    <location>
        <begin position="21"/>
        <end position="102"/>
    </location>
</feature>
<evidence type="ECO:0000256" key="3">
    <source>
        <dbReference type="ARBA" id="ARBA00022723"/>
    </source>
</evidence>
<evidence type="ECO:0000313" key="9">
    <source>
        <dbReference type="EMBL" id="PLR32806.1"/>
    </source>
</evidence>
<dbReference type="GO" id="GO:0005506">
    <property type="term" value="F:iron ion binding"/>
    <property type="evidence" value="ECO:0007669"/>
    <property type="project" value="InterPro"/>
</dbReference>
<reference evidence="9 10" key="1">
    <citation type="submission" date="2017-12" db="EMBL/GenBank/DDBJ databases">
        <title>Characterization of six clinical isolates of Enterochimera gen. nov., a novel genus of the Yersiniaciae family and the three species Enterochimera arupensis sp. nov., Enterochimera coloradensis sp. nov, and Enterochimera californica sp. nov.</title>
        <authorList>
            <person name="Rossi A."/>
            <person name="Fisher M."/>
        </authorList>
    </citation>
    <scope>NUCLEOTIDE SEQUENCE [LARGE SCALE GENOMIC DNA]</scope>
    <source>
        <strain evidence="10">2015-Iso6</strain>
    </source>
</reference>
<keyword evidence="5 6" id="KW-0408">Iron</keyword>
<dbReference type="AlphaFoldDB" id="A0A2N5DYT6"/>
<dbReference type="InterPro" id="IPR009056">
    <property type="entry name" value="Cyt_c-like_dom"/>
</dbReference>
<name>A0A2N5DYT6_9GAMM</name>
<evidence type="ECO:0000256" key="6">
    <source>
        <dbReference type="PROSITE-ProRule" id="PRU00433"/>
    </source>
</evidence>
<evidence type="ECO:0000256" key="7">
    <source>
        <dbReference type="SAM" id="SignalP"/>
    </source>
</evidence>
<dbReference type="PANTHER" id="PTHR33751:SF9">
    <property type="entry name" value="CYTOCHROME C4"/>
    <property type="match status" value="1"/>
</dbReference>
<dbReference type="Proteomes" id="UP000234240">
    <property type="component" value="Unassembled WGS sequence"/>
</dbReference>
<keyword evidence="1" id="KW-0813">Transport</keyword>
<comment type="caution">
    <text evidence="9">The sequence shown here is derived from an EMBL/GenBank/DDBJ whole genome shotgun (WGS) entry which is preliminary data.</text>
</comment>
<evidence type="ECO:0000313" key="10">
    <source>
        <dbReference type="Proteomes" id="UP000234240"/>
    </source>
</evidence>
<dbReference type="GO" id="GO:0009055">
    <property type="term" value="F:electron transfer activity"/>
    <property type="evidence" value="ECO:0007669"/>
    <property type="project" value="InterPro"/>
</dbReference>
<evidence type="ECO:0000256" key="1">
    <source>
        <dbReference type="ARBA" id="ARBA00022448"/>
    </source>
</evidence>
<dbReference type="InterPro" id="IPR036909">
    <property type="entry name" value="Cyt_c-like_dom_sf"/>
</dbReference>
<dbReference type="PROSITE" id="PS51007">
    <property type="entry name" value="CYTC"/>
    <property type="match status" value="1"/>
</dbReference>
<dbReference type="OrthoDB" id="9796421at2"/>
<dbReference type="InterPro" id="IPR008168">
    <property type="entry name" value="Cyt_C_IC"/>
</dbReference>
<sequence>MKWAMVIMVAFGLSGPALAAGNSAAGKEKAAACMACHGQDGKASAPIYPNLAGQQQDYLEAALHAYKSGDRSAGQAAIMSGYAADLSDQDISDLAAYYSSQTP</sequence>
<dbReference type="EMBL" id="PJZF01000019">
    <property type="protein sequence ID" value="PLR32806.1"/>
    <property type="molecule type" value="Genomic_DNA"/>
</dbReference>
<keyword evidence="10" id="KW-1185">Reference proteome</keyword>
<gene>
    <name evidence="9" type="ORF">CYR55_17945</name>
</gene>
<dbReference type="InterPro" id="IPR050597">
    <property type="entry name" value="Cytochrome_c_Oxidase_Subunit"/>
</dbReference>
<organism evidence="9 10">
    <name type="scientific">Chimaeribacter californicus</name>
    <dbReference type="NCBI Taxonomy" id="2060067"/>
    <lineage>
        <taxon>Bacteria</taxon>
        <taxon>Pseudomonadati</taxon>
        <taxon>Pseudomonadota</taxon>
        <taxon>Gammaproteobacteria</taxon>
        <taxon>Enterobacterales</taxon>
        <taxon>Yersiniaceae</taxon>
        <taxon>Chimaeribacter</taxon>
    </lineage>
</organism>
<feature type="chain" id="PRO_5014685104" evidence="7">
    <location>
        <begin position="20"/>
        <end position="103"/>
    </location>
</feature>
<evidence type="ECO:0000256" key="4">
    <source>
        <dbReference type="ARBA" id="ARBA00022982"/>
    </source>
</evidence>
<evidence type="ECO:0000259" key="8">
    <source>
        <dbReference type="PROSITE" id="PS51007"/>
    </source>
</evidence>